<dbReference type="InterPro" id="IPR003591">
    <property type="entry name" value="Leu-rich_rpt_typical-subtyp"/>
</dbReference>
<dbReference type="Gene3D" id="3.80.10.10">
    <property type="entry name" value="Ribonuclease Inhibitor"/>
    <property type="match status" value="2"/>
</dbReference>
<sequence length="238" mass="26095">MAYLQAVELQKLILAHNDIESLKEDLKNLPLLVVLNVSHNKLTSLPAAIGELHMLKSLDVSFNSIEKIPEEIGSAASLVKFDCSNNVLSSLPCSLGHCINLAELKIPSDGFRAASKLQILDLSGTSGSLPENPAFSSLPELQELYLSRMQISSFPLDIMTLQQLRILDLSQNSLQSIPESIKDLTSLTELNLSDNNISSLPPNLGLLEAHLKVLKLEGNPLRRIFLIDELCLGYDELS</sequence>
<gene>
    <name evidence="3" type="ORF">Sangu_2855600</name>
</gene>
<evidence type="ECO:0000256" key="1">
    <source>
        <dbReference type="ARBA" id="ARBA00022614"/>
    </source>
</evidence>
<dbReference type="InterPro" id="IPR001611">
    <property type="entry name" value="Leu-rich_rpt"/>
</dbReference>
<protein>
    <submittedName>
        <fullName evidence="3">Uncharacterized protein</fullName>
    </submittedName>
</protein>
<dbReference type="GO" id="GO:0005737">
    <property type="term" value="C:cytoplasm"/>
    <property type="evidence" value="ECO:0007669"/>
    <property type="project" value="TreeGrafter"/>
</dbReference>
<dbReference type="InterPro" id="IPR050216">
    <property type="entry name" value="LRR_domain-containing"/>
</dbReference>
<dbReference type="PROSITE" id="PS51450">
    <property type="entry name" value="LRR"/>
    <property type="match status" value="4"/>
</dbReference>
<dbReference type="SUPFAM" id="SSF52058">
    <property type="entry name" value="L domain-like"/>
    <property type="match status" value="1"/>
</dbReference>
<proteinExistence type="predicted"/>
<organism evidence="3">
    <name type="scientific">Sesamum angustifolium</name>
    <dbReference type="NCBI Taxonomy" id="2727405"/>
    <lineage>
        <taxon>Eukaryota</taxon>
        <taxon>Viridiplantae</taxon>
        <taxon>Streptophyta</taxon>
        <taxon>Embryophyta</taxon>
        <taxon>Tracheophyta</taxon>
        <taxon>Spermatophyta</taxon>
        <taxon>Magnoliopsida</taxon>
        <taxon>eudicotyledons</taxon>
        <taxon>Gunneridae</taxon>
        <taxon>Pentapetalae</taxon>
        <taxon>asterids</taxon>
        <taxon>lamiids</taxon>
        <taxon>Lamiales</taxon>
        <taxon>Pedaliaceae</taxon>
        <taxon>Sesamum</taxon>
    </lineage>
</organism>
<dbReference type="Pfam" id="PF13855">
    <property type="entry name" value="LRR_8"/>
    <property type="match status" value="2"/>
</dbReference>
<keyword evidence="1" id="KW-0433">Leucine-rich repeat</keyword>
<evidence type="ECO:0000313" key="3">
    <source>
        <dbReference type="EMBL" id="KAL0283969.1"/>
    </source>
</evidence>
<dbReference type="GO" id="GO:0006952">
    <property type="term" value="P:defense response"/>
    <property type="evidence" value="ECO:0007669"/>
    <property type="project" value="UniProtKB-ARBA"/>
</dbReference>
<dbReference type="PANTHER" id="PTHR48051">
    <property type="match status" value="1"/>
</dbReference>
<comment type="caution">
    <text evidence="3">The sequence shown here is derived from an EMBL/GenBank/DDBJ whole genome shotgun (WGS) entry which is preliminary data.</text>
</comment>
<dbReference type="InterPro" id="IPR032675">
    <property type="entry name" value="LRR_dom_sf"/>
</dbReference>
<evidence type="ECO:0000256" key="2">
    <source>
        <dbReference type="ARBA" id="ARBA00022737"/>
    </source>
</evidence>
<dbReference type="PANTHER" id="PTHR48051:SF1">
    <property type="entry name" value="RAS SUPPRESSOR PROTEIN 1"/>
    <property type="match status" value="1"/>
</dbReference>
<dbReference type="AlphaFoldDB" id="A0AAW2IPA0"/>
<reference evidence="3" key="1">
    <citation type="submission" date="2020-06" db="EMBL/GenBank/DDBJ databases">
        <authorList>
            <person name="Li T."/>
            <person name="Hu X."/>
            <person name="Zhang T."/>
            <person name="Song X."/>
            <person name="Zhang H."/>
            <person name="Dai N."/>
            <person name="Sheng W."/>
            <person name="Hou X."/>
            <person name="Wei L."/>
        </authorList>
    </citation>
    <scope>NUCLEOTIDE SEQUENCE</scope>
    <source>
        <strain evidence="3">G01</strain>
        <tissue evidence="3">Leaf</tissue>
    </source>
</reference>
<dbReference type="SMART" id="SM00369">
    <property type="entry name" value="LRR_TYP"/>
    <property type="match status" value="6"/>
</dbReference>
<dbReference type="PRINTS" id="PR00019">
    <property type="entry name" value="LEURICHRPT"/>
</dbReference>
<reference evidence="3" key="2">
    <citation type="journal article" date="2024" name="Plant">
        <title>Genomic evolution and insights into agronomic trait innovations of Sesamum species.</title>
        <authorList>
            <person name="Miao H."/>
            <person name="Wang L."/>
            <person name="Qu L."/>
            <person name="Liu H."/>
            <person name="Sun Y."/>
            <person name="Le M."/>
            <person name="Wang Q."/>
            <person name="Wei S."/>
            <person name="Zheng Y."/>
            <person name="Lin W."/>
            <person name="Duan Y."/>
            <person name="Cao H."/>
            <person name="Xiong S."/>
            <person name="Wang X."/>
            <person name="Wei L."/>
            <person name="Li C."/>
            <person name="Ma Q."/>
            <person name="Ju M."/>
            <person name="Zhao R."/>
            <person name="Li G."/>
            <person name="Mu C."/>
            <person name="Tian Q."/>
            <person name="Mei H."/>
            <person name="Zhang T."/>
            <person name="Gao T."/>
            <person name="Zhang H."/>
        </authorList>
    </citation>
    <scope>NUCLEOTIDE SEQUENCE</scope>
    <source>
        <strain evidence="3">G01</strain>
    </source>
</reference>
<keyword evidence="2" id="KW-0677">Repeat</keyword>
<accession>A0AAW2IPA0</accession>
<dbReference type="GO" id="GO:0051707">
    <property type="term" value="P:response to other organism"/>
    <property type="evidence" value="ECO:0007669"/>
    <property type="project" value="UniProtKB-ARBA"/>
</dbReference>
<name>A0AAW2IPA0_9LAMI</name>
<dbReference type="SMART" id="SM00364">
    <property type="entry name" value="LRR_BAC"/>
    <property type="match status" value="4"/>
</dbReference>
<dbReference type="EMBL" id="JACGWK010001683">
    <property type="protein sequence ID" value="KAL0283969.1"/>
    <property type="molecule type" value="Genomic_DNA"/>
</dbReference>